<comment type="similarity">
    <text evidence="2">Belongs to the RmuC family.</text>
</comment>
<evidence type="ECO:0000313" key="8">
    <source>
        <dbReference type="Proteomes" id="UP000823960"/>
    </source>
</evidence>
<feature type="coiled-coil region" evidence="5">
    <location>
        <begin position="101"/>
        <end position="128"/>
    </location>
</feature>
<dbReference type="InterPro" id="IPR003798">
    <property type="entry name" value="DNA_recombination_RmuC"/>
</dbReference>
<evidence type="ECO:0000256" key="3">
    <source>
        <dbReference type="ARBA" id="ARBA00023054"/>
    </source>
</evidence>
<dbReference type="GO" id="GO:0006310">
    <property type="term" value="P:DNA recombination"/>
    <property type="evidence" value="ECO:0007669"/>
    <property type="project" value="UniProtKB-KW"/>
</dbReference>
<keyword evidence="6" id="KW-0472">Membrane</keyword>
<keyword evidence="3 5" id="KW-0175">Coiled coil</keyword>
<accession>A0A9D1NPI5</accession>
<reference evidence="7" key="2">
    <citation type="journal article" date="2021" name="PeerJ">
        <title>Extensive microbial diversity within the chicken gut microbiome revealed by metagenomics and culture.</title>
        <authorList>
            <person name="Gilroy R."/>
            <person name="Ravi A."/>
            <person name="Getino M."/>
            <person name="Pursley I."/>
            <person name="Horton D.L."/>
            <person name="Alikhan N.F."/>
            <person name="Baker D."/>
            <person name="Gharbi K."/>
            <person name="Hall N."/>
            <person name="Watson M."/>
            <person name="Adriaenssens E.M."/>
            <person name="Foster-Nyarko E."/>
            <person name="Jarju S."/>
            <person name="Secka A."/>
            <person name="Antonio M."/>
            <person name="Oren A."/>
            <person name="Chaudhuri R.R."/>
            <person name="La Ragione R."/>
            <person name="Hildebrand F."/>
            <person name="Pallen M.J."/>
        </authorList>
    </citation>
    <scope>NUCLEOTIDE SEQUENCE</scope>
    <source>
        <strain evidence="7">1370</strain>
    </source>
</reference>
<evidence type="ECO:0000256" key="1">
    <source>
        <dbReference type="ARBA" id="ARBA00003416"/>
    </source>
</evidence>
<dbReference type="EMBL" id="DVOL01000028">
    <property type="protein sequence ID" value="HIV10470.1"/>
    <property type="molecule type" value="Genomic_DNA"/>
</dbReference>
<comment type="caution">
    <text evidence="7">The sequence shown here is derived from an EMBL/GenBank/DDBJ whole genome shotgun (WGS) entry which is preliminary data.</text>
</comment>
<proteinExistence type="inferred from homology"/>
<protein>
    <submittedName>
        <fullName evidence="7">DNA recombination protein RmuC</fullName>
    </submittedName>
</protein>
<keyword evidence="6" id="KW-0812">Transmembrane</keyword>
<dbReference type="AlphaFoldDB" id="A0A9D1NPI5"/>
<dbReference type="PANTHER" id="PTHR30563">
    <property type="entry name" value="DNA RECOMBINATION PROTEIN RMUC"/>
    <property type="match status" value="1"/>
</dbReference>
<evidence type="ECO:0000256" key="2">
    <source>
        <dbReference type="ARBA" id="ARBA00009840"/>
    </source>
</evidence>
<dbReference type="PANTHER" id="PTHR30563:SF0">
    <property type="entry name" value="DNA RECOMBINATION PROTEIN RMUC"/>
    <property type="match status" value="1"/>
</dbReference>
<dbReference type="Proteomes" id="UP000823960">
    <property type="component" value="Unassembled WGS sequence"/>
</dbReference>
<dbReference type="Pfam" id="PF02646">
    <property type="entry name" value="RmuC"/>
    <property type="match status" value="1"/>
</dbReference>
<organism evidence="7 8">
    <name type="scientific">Candidatus Faeciplasma avium</name>
    <dbReference type="NCBI Taxonomy" id="2840798"/>
    <lineage>
        <taxon>Bacteria</taxon>
        <taxon>Bacillati</taxon>
        <taxon>Bacillota</taxon>
        <taxon>Clostridia</taxon>
        <taxon>Eubacteriales</taxon>
        <taxon>Oscillospiraceae</taxon>
        <taxon>Oscillospiraceae incertae sedis</taxon>
        <taxon>Candidatus Faeciplasma</taxon>
    </lineage>
</organism>
<evidence type="ECO:0000256" key="5">
    <source>
        <dbReference type="SAM" id="Coils"/>
    </source>
</evidence>
<reference evidence="7" key="1">
    <citation type="submission" date="2020-10" db="EMBL/GenBank/DDBJ databases">
        <authorList>
            <person name="Gilroy R."/>
        </authorList>
    </citation>
    <scope>NUCLEOTIDE SEQUENCE</scope>
    <source>
        <strain evidence="7">1370</strain>
    </source>
</reference>
<evidence type="ECO:0000313" key="7">
    <source>
        <dbReference type="EMBL" id="HIV10470.1"/>
    </source>
</evidence>
<name>A0A9D1NPI5_9FIRM</name>
<keyword evidence="4" id="KW-0233">DNA recombination</keyword>
<comment type="function">
    <text evidence="1">Involved in DNA recombination.</text>
</comment>
<feature type="transmembrane region" description="Helical" evidence="6">
    <location>
        <begin position="6"/>
        <end position="26"/>
    </location>
</feature>
<sequence>METALLILLIVAIILLCAAIALLLFYKRQADVNGRRREELIDRQLEDSGSSLRQELTASVQGSVKNLGQMLLDAQRLSSESLTQRISELSLSISRGQTMMSDAMQNQLKQLEERIKTLELGNEQRLSDMRETISKRLGYIQEDNNKRLESIRVTVDEKLQRTLDEKMSSSFKLVSERLEQVYKGLGEMQSIAAGVGDLKRVLSNVKTRGILGEIQLGAILGEILSPEQYETEIPTVPGSREHVEFAVKLPAGEGEFIYLPIDSKFPGDSYSALQDAYDRGDPEGIKAAYKQLEAVIKRSAKDIHDKYIMVPYTTSFAIMFLPFEGLYAEVVNHGLVELLQREYSVNIAGPSTMAAMLNSLQMGFKTLQIQKRSSQVWQLLSAVKTEFDSFEKVFASAQNRIKQLDDDIQKLIGTRTRAIRRRLQEVEMMDSAESKKLLGLDGEDNIGE</sequence>
<keyword evidence="6" id="KW-1133">Transmembrane helix</keyword>
<evidence type="ECO:0000256" key="6">
    <source>
        <dbReference type="SAM" id="Phobius"/>
    </source>
</evidence>
<evidence type="ECO:0000256" key="4">
    <source>
        <dbReference type="ARBA" id="ARBA00023172"/>
    </source>
</evidence>
<gene>
    <name evidence="7" type="primary">rmuC</name>
    <name evidence="7" type="ORF">IAD28_02095</name>
</gene>